<keyword evidence="2" id="KW-1185">Reference proteome</keyword>
<gene>
    <name evidence="1" type="ORF">SAMN04488023_12040</name>
</gene>
<name>A0A1H9T2B8_9SPHI</name>
<sequence>MSLPKVSIDLPLILEPYKLSLVLSGLDVFYSEIIVPDSVQFVEIWNRQMMPVTLYTFEDDLKDYQRSFGLDERKIEPDNFIAGLYLLQKAYKKGMVSLFRTDKFVADGQDFLHTDKYFNQFYNVMGDKYVINTDMPITLEGMLGYELNTGTKAIFGDDLFAKYLSELRIYEDLQTVDSLEKDKNLDFFLRSPQSSSVDELIEFVLNKQFYEQSALKIFSSKSLLERNKDIALNTLEFSSTLMLDAMAFNGLPISSGVAFAYKVGKRIFKRSP</sequence>
<dbReference type="AlphaFoldDB" id="A0A1H9T2B8"/>
<dbReference type="EMBL" id="FOGG01000020">
    <property type="protein sequence ID" value="SER90859.1"/>
    <property type="molecule type" value="Genomic_DNA"/>
</dbReference>
<protein>
    <submittedName>
        <fullName evidence="1">Uncharacterized protein</fullName>
    </submittedName>
</protein>
<reference evidence="1 2" key="1">
    <citation type="submission" date="2016-10" db="EMBL/GenBank/DDBJ databases">
        <authorList>
            <person name="de Groot N.N."/>
        </authorList>
    </citation>
    <scope>NUCLEOTIDE SEQUENCE [LARGE SCALE GENOMIC DNA]</scope>
    <source>
        <strain evidence="1 2">DSM 18610</strain>
    </source>
</reference>
<dbReference type="Proteomes" id="UP000199572">
    <property type="component" value="Unassembled WGS sequence"/>
</dbReference>
<accession>A0A1H9T2B8</accession>
<dbReference type="RefSeq" id="WP_090886015.1">
    <property type="nucleotide sequence ID" value="NZ_FOGG01000020.1"/>
</dbReference>
<evidence type="ECO:0000313" key="1">
    <source>
        <dbReference type="EMBL" id="SER90859.1"/>
    </source>
</evidence>
<proteinExistence type="predicted"/>
<organism evidence="1 2">
    <name type="scientific">Pedobacter rhizosphaerae</name>
    <dbReference type="NCBI Taxonomy" id="390241"/>
    <lineage>
        <taxon>Bacteria</taxon>
        <taxon>Pseudomonadati</taxon>
        <taxon>Bacteroidota</taxon>
        <taxon>Sphingobacteriia</taxon>
        <taxon>Sphingobacteriales</taxon>
        <taxon>Sphingobacteriaceae</taxon>
        <taxon>Pedobacter</taxon>
    </lineage>
</organism>
<evidence type="ECO:0000313" key="2">
    <source>
        <dbReference type="Proteomes" id="UP000199572"/>
    </source>
</evidence>